<dbReference type="InterPro" id="IPR000330">
    <property type="entry name" value="SNF2_N"/>
</dbReference>
<dbReference type="InterPro" id="IPR014001">
    <property type="entry name" value="Helicase_ATP-bd"/>
</dbReference>
<dbReference type="PATRIC" id="fig|1094508.3.peg.2739"/>
<name>I3WBQ1_THESW</name>
<dbReference type="SUPFAM" id="SSF52540">
    <property type="entry name" value="P-loop containing nucleoside triphosphate hydrolases"/>
    <property type="match status" value="2"/>
</dbReference>
<dbReference type="PROSITE" id="PS51192">
    <property type="entry name" value="HELICASE_ATP_BIND_1"/>
    <property type="match status" value="1"/>
</dbReference>
<dbReference type="KEGG" id="tsh:Tsac_2705"/>
<gene>
    <name evidence="2" type="ordered locus">Tsac_2705</name>
</gene>
<reference evidence="2 3" key="1">
    <citation type="journal article" date="2014" name="Appl. Environ. Microbiol.">
        <title>Profile of Secreted Hydrolases, Associated Proteins, and SlpA in Thermoanaerobacterium saccharolyticum during the Degradation of Hemicellulose.</title>
        <authorList>
            <person name="Currie D.H."/>
            <person name="Guss A.M."/>
            <person name="Herring C.D."/>
            <person name="Giannone R.J."/>
            <person name="Johnson C.M."/>
            <person name="Lankford P.K."/>
            <person name="Brown S.D."/>
            <person name="Hettich R.L."/>
            <person name="Lynd L.R."/>
        </authorList>
    </citation>
    <scope>NUCLEOTIDE SEQUENCE [LARGE SCALE GENOMIC DNA]</scope>
    <source>
        <strain evidence="3">DSM 8691 / JW/SL-YS485</strain>
    </source>
</reference>
<dbReference type="Pfam" id="PF00176">
    <property type="entry name" value="SNF2-rel_dom"/>
    <property type="match status" value="1"/>
</dbReference>
<sequence>MYEISVHDYNANIHLYSYCDCFVYDKNNTIHFISIGGFDSVVKGIRAAFFKKKNIKIDYWNYRCAQNYHGYIEKTGGYTHNILVSSNVYDPNSTSPVFLLWGNQSPDDALYQVLNTRYSVPLKKEWSKWLLNYLTDNSFVEELFVNGNDNLKAFKLSLSNDELADIVCKAIKNGELIINGENQFDFSKITMTDYLLQNANYFAEKINNLFKPLHNPIKDELSPYLADLLRKPFRSQADAIMGAVKTLKKSNSVVFSAEMGTGKTIMGSSVPYVYSKGKPYRALVMCPGHLVEKWRREILNTIPNSKVYIIENWEDVTKIKKSKRKHIEYYIISKDKAKLGYSFKPAISYSKIKGTLVCPNCGESLMNESKGIPFLEEDFYTRKKSNSNCPSCNSTLWTADNSKIKRYAPAEYIKRHLKRFFDFFIADEVHELKGDTAQGQAFGVLSSACKKTIALTGTLLGGYSSNLFYILYRLNPQLMKDEDLDYYSISRWIERYGVIERTIKEKDNELNKTSRGSKKYVTTKEKPGVSPLVFSKFLIGSCVFLELTDLQQQLPSYDEYIETVKMDSELEEAYDFLAEKISKKMKELLRNGSKKMLGTYLTTLLSYPDRPFDNPPIFTIDELGNPELVAIPPELDKNKLYNKEKRLIELIKDELEEKRYVFVYATYTGKKDVTERLKSILIKAGIKTEVLKSTIEPPKREGWVMDKVKQGVKVIIGNPELVKTGLDLYDFPTLIFYQTGYNLFTLRQASRRSWRIGQIRPVRVIFMTYDNTLQYNALILMGSKLEAALAIEGKFSEEGLRSLSENNDLTTELAKSLVNGLDTSLSIESMWKKVADADKKPEIYIPHTEVEIPAFNGQINLFDLKNIENKEENKIEYKYKVVTKVKKSKVTTGQLMFDF</sequence>
<dbReference type="PANTHER" id="PTHR45629">
    <property type="entry name" value="SNF2/RAD54 FAMILY MEMBER"/>
    <property type="match status" value="1"/>
</dbReference>
<feature type="domain" description="Helicase ATP-binding" evidence="1">
    <location>
        <begin position="244"/>
        <end position="477"/>
    </location>
</feature>
<dbReference type="RefSeq" id="WP_014759523.1">
    <property type="nucleotide sequence ID" value="NC_017998.1"/>
</dbReference>
<dbReference type="GO" id="GO:0015616">
    <property type="term" value="F:DNA translocase activity"/>
    <property type="evidence" value="ECO:0007669"/>
    <property type="project" value="TreeGrafter"/>
</dbReference>
<keyword evidence="2" id="KW-0614">Plasmid</keyword>
<dbReference type="GO" id="GO:0005524">
    <property type="term" value="F:ATP binding"/>
    <property type="evidence" value="ECO:0007669"/>
    <property type="project" value="InterPro"/>
</dbReference>
<evidence type="ECO:0000313" key="3">
    <source>
        <dbReference type="Proteomes" id="UP000006178"/>
    </source>
</evidence>
<dbReference type="SMART" id="SM00487">
    <property type="entry name" value="DEXDc"/>
    <property type="match status" value="1"/>
</dbReference>
<dbReference type="AlphaFoldDB" id="I3WBQ1"/>
<proteinExistence type="predicted"/>
<dbReference type="InterPro" id="IPR001650">
    <property type="entry name" value="Helicase_C-like"/>
</dbReference>
<evidence type="ECO:0000259" key="1">
    <source>
        <dbReference type="PROSITE" id="PS51192"/>
    </source>
</evidence>
<dbReference type="BioCyc" id="TSAC1094508:GLMA-2751-MONOMER"/>
<dbReference type="EMBL" id="CP003185">
    <property type="protein sequence ID" value="AFK94252.1"/>
    <property type="molecule type" value="Genomic_DNA"/>
</dbReference>
<evidence type="ECO:0000313" key="2">
    <source>
        <dbReference type="EMBL" id="AFK94252.1"/>
    </source>
</evidence>
<geneLocation type="plasmid" evidence="2 3">
    <name>pMU3262</name>
</geneLocation>
<dbReference type="Proteomes" id="UP000006178">
    <property type="component" value="Plasmid pMU3262"/>
</dbReference>
<dbReference type="InterPro" id="IPR050496">
    <property type="entry name" value="SNF2_RAD54_helicase_repair"/>
</dbReference>
<dbReference type="PANTHER" id="PTHR45629:SF7">
    <property type="entry name" value="DNA EXCISION REPAIR PROTEIN ERCC-6-RELATED"/>
    <property type="match status" value="1"/>
</dbReference>
<organism evidence="2 3">
    <name type="scientific">Thermoanaerobacterium saccharolyticum (strain DSM 8691 / JW/SL-YS485)</name>
    <dbReference type="NCBI Taxonomy" id="1094508"/>
    <lineage>
        <taxon>Bacteria</taxon>
        <taxon>Bacillati</taxon>
        <taxon>Bacillota</taxon>
        <taxon>Clostridia</taxon>
        <taxon>Thermoanaerobacterales</taxon>
        <taxon>Thermoanaerobacteraceae</taxon>
        <taxon>Thermoanaerobacterium</taxon>
    </lineage>
</organism>
<protein>
    <submittedName>
        <fullName evidence="2">DEAD-like helicase</fullName>
    </submittedName>
</protein>
<dbReference type="InterPro" id="IPR027417">
    <property type="entry name" value="P-loop_NTPase"/>
</dbReference>
<dbReference type="Gene3D" id="3.40.50.300">
    <property type="entry name" value="P-loop containing nucleotide triphosphate hydrolases"/>
    <property type="match status" value="2"/>
</dbReference>
<dbReference type="GO" id="GO:0045003">
    <property type="term" value="P:double-strand break repair via synthesis-dependent strand annealing"/>
    <property type="evidence" value="ECO:0007669"/>
    <property type="project" value="TreeGrafter"/>
</dbReference>
<dbReference type="GO" id="GO:0004386">
    <property type="term" value="F:helicase activity"/>
    <property type="evidence" value="ECO:0007669"/>
    <property type="project" value="UniProtKB-KW"/>
</dbReference>
<keyword evidence="3" id="KW-1185">Reference proteome</keyword>
<accession>I3WBQ1</accession>
<dbReference type="Pfam" id="PF00271">
    <property type="entry name" value="Helicase_C"/>
    <property type="match status" value="1"/>
</dbReference>